<feature type="signal peptide" evidence="1">
    <location>
        <begin position="1"/>
        <end position="19"/>
    </location>
</feature>
<organism evidence="3 4">
    <name type="scientific">Penstemon davidsonii</name>
    <dbReference type="NCBI Taxonomy" id="160366"/>
    <lineage>
        <taxon>Eukaryota</taxon>
        <taxon>Viridiplantae</taxon>
        <taxon>Streptophyta</taxon>
        <taxon>Embryophyta</taxon>
        <taxon>Tracheophyta</taxon>
        <taxon>Spermatophyta</taxon>
        <taxon>Magnoliopsida</taxon>
        <taxon>eudicotyledons</taxon>
        <taxon>Gunneridae</taxon>
        <taxon>Pentapetalae</taxon>
        <taxon>asterids</taxon>
        <taxon>lamiids</taxon>
        <taxon>Lamiales</taxon>
        <taxon>Plantaginaceae</taxon>
        <taxon>Cheloneae</taxon>
        <taxon>Penstemon</taxon>
    </lineage>
</organism>
<dbReference type="CDD" id="cd04216">
    <property type="entry name" value="Phytocyanin"/>
    <property type="match status" value="1"/>
</dbReference>
<reference evidence="3 4" key="1">
    <citation type="journal article" date="2023" name="bioRxiv">
        <title>Genome report: Whole genome sequence and annotation of Penstemon davidsonii.</title>
        <authorList>
            <person name="Ostevik K.L."/>
            <person name="Alabady M."/>
            <person name="Zhang M."/>
            <person name="Rausher M.D."/>
        </authorList>
    </citation>
    <scope>NUCLEOTIDE SEQUENCE [LARGE SCALE GENOMIC DNA]</scope>
    <source>
        <strain evidence="3">DNT005</strain>
        <tissue evidence="3">Whole leaf</tissue>
    </source>
</reference>
<keyword evidence="4" id="KW-1185">Reference proteome</keyword>
<protein>
    <recommendedName>
        <fullName evidence="2">Phytocyanin domain-containing protein</fullName>
    </recommendedName>
</protein>
<sequence>MAPNALLMIVIVMMVAVLATPSCATDYVVGDYSGWTLGVDYVSWANGKQFYVGDKLSKLILLSYFLSWDALSIRFQSLKAVPMAWEVGGVAGFGKGWMWGKAELSFFFFFSRLRLERWRPRTGRHFAATVLVRLGANREEGGGVFKYVEGKHNVYKVNGTAFQQCSVPSESGGLTSGNDVITLATPGSKWYICGVGEHCNYGMKLVINVSCAVAPASAPAPMVVVQDKNKSMGFWRFWNLF</sequence>
<evidence type="ECO:0000313" key="3">
    <source>
        <dbReference type="EMBL" id="KAK4488203.1"/>
    </source>
</evidence>
<dbReference type="PANTHER" id="PTHR33021">
    <property type="entry name" value="BLUE COPPER PROTEIN"/>
    <property type="match status" value="1"/>
</dbReference>
<feature type="chain" id="PRO_5047286703" description="Phytocyanin domain-containing protein" evidence="1">
    <location>
        <begin position="20"/>
        <end position="241"/>
    </location>
</feature>
<evidence type="ECO:0000313" key="4">
    <source>
        <dbReference type="Proteomes" id="UP001291926"/>
    </source>
</evidence>
<dbReference type="Gene3D" id="2.60.40.420">
    <property type="entry name" value="Cupredoxins - blue copper proteins"/>
    <property type="match status" value="1"/>
</dbReference>
<dbReference type="InterPro" id="IPR039391">
    <property type="entry name" value="Phytocyanin-like"/>
</dbReference>
<gene>
    <name evidence="3" type="ORF">RD792_003946</name>
</gene>
<evidence type="ECO:0000256" key="1">
    <source>
        <dbReference type="SAM" id="SignalP"/>
    </source>
</evidence>
<dbReference type="InterPro" id="IPR003245">
    <property type="entry name" value="Phytocyanin_dom"/>
</dbReference>
<evidence type="ECO:0000259" key="2">
    <source>
        <dbReference type="PROSITE" id="PS51485"/>
    </source>
</evidence>
<dbReference type="EMBL" id="JAYDYQ010001088">
    <property type="protein sequence ID" value="KAK4488203.1"/>
    <property type="molecule type" value="Genomic_DNA"/>
</dbReference>
<dbReference type="PANTHER" id="PTHR33021:SF533">
    <property type="entry name" value="PHYTOCYANIN DOMAIN-CONTAINING PROTEIN"/>
    <property type="match status" value="1"/>
</dbReference>
<dbReference type="Pfam" id="PF02298">
    <property type="entry name" value="Cu_bind_like"/>
    <property type="match status" value="1"/>
</dbReference>
<name>A0ABR0DH85_9LAMI</name>
<dbReference type="InterPro" id="IPR008972">
    <property type="entry name" value="Cupredoxin"/>
</dbReference>
<comment type="caution">
    <text evidence="3">The sequence shown here is derived from an EMBL/GenBank/DDBJ whole genome shotgun (WGS) entry which is preliminary data.</text>
</comment>
<proteinExistence type="predicted"/>
<accession>A0ABR0DH85</accession>
<feature type="domain" description="Phytocyanin" evidence="2">
    <location>
        <begin position="25"/>
        <end position="211"/>
    </location>
</feature>
<dbReference type="SUPFAM" id="SSF49503">
    <property type="entry name" value="Cupredoxins"/>
    <property type="match status" value="2"/>
</dbReference>
<dbReference type="PROSITE" id="PS51485">
    <property type="entry name" value="PHYTOCYANIN"/>
    <property type="match status" value="1"/>
</dbReference>
<keyword evidence="1" id="KW-0732">Signal</keyword>
<dbReference type="Proteomes" id="UP001291926">
    <property type="component" value="Unassembled WGS sequence"/>
</dbReference>